<reference evidence="2 3" key="1">
    <citation type="submission" date="2017-07" db="EMBL/GenBank/DDBJ databases">
        <title>Draft whole genome sequences of clinical Proprionibacteriaceae strains.</title>
        <authorList>
            <person name="Bernier A.-M."/>
            <person name="Bernard K."/>
            <person name="Domingo M.-C."/>
        </authorList>
    </citation>
    <scope>NUCLEOTIDE SEQUENCE [LARGE SCALE GENOMIC DNA]</scope>
    <source>
        <strain evidence="2 3">NML 030167</strain>
    </source>
</reference>
<sequence length="210" mass="23318">MEFPLFPLGTLQVPGAVLRLQIFEPRYLELLSDLSELSPEQREFGVVPIRQGHEVGPENLQSIAEAGCAVRILSAQPAGERMLVTAAGSWRFSIDRLLEDPDKPYLTAEVTRIRDREVGPEELVAPAERLRQVMQAYAAALGADDLELPEAPDELAWLIARDGPFPLSTGVELLADPDPVHRLRVLTKALQRETALVTHTHSVPFRMDRS</sequence>
<name>A0A255GFZ0_9ACTN</name>
<dbReference type="InterPro" id="IPR046336">
    <property type="entry name" value="Lon_prtase_N_sf"/>
</dbReference>
<dbReference type="Proteomes" id="UP000215896">
    <property type="component" value="Unassembled WGS sequence"/>
</dbReference>
<gene>
    <name evidence="2" type="ORF">CGZ94_06975</name>
</gene>
<dbReference type="PANTHER" id="PTHR46732:SF8">
    <property type="entry name" value="ATP-DEPENDENT PROTEASE LA (LON) DOMAIN PROTEIN"/>
    <property type="match status" value="1"/>
</dbReference>
<dbReference type="PANTHER" id="PTHR46732">
    <property type="entry name" value="ATP-DEPENDENT PROTEASE LA (LON) DOMAIN PROTEIN"/>
    <property type="match status" value="1"/>
</dbReference>
<dbReference type="AlphaFoldDB" id="A0A255GFZ0"/>
<dbReference type="InterPro" id="IPR015947">
    <property type="entry name" value="PUA-like_sf"/>
</dbReference>
<evidence type="ECO:0000313" key="3">
    <source>
        <dbReference type="Proteomes" id="UP000215896"/>
    </source>
</evidence>
<keyword evidence="3" id="KW-1185">Reference proteome</keyword>
<dbReference type="SUPFAM" id="SSF88697">
    <property type="entry name" value="PUA domain-like"/>
    <property type="match status" value="1"/>
</dbReference>
<evidence type="ECO:0000259" key="1">
    <source>
        <dbReference type="PROSITE" id="PS51787"/>
    </source>
</evidence>
<dbReference type="EMBL" id="NMVO01000012">
    <property type="protein sequence ID" value="OYO14352.1"/>
    <property type="molecule type" value="Genomic_DNA"/>
</dbReference>
<comment type="caution">
    <text evidence="2">The sequence shown here is derived from an EMBL/GenBank/DDBJ whole genome shotgun (WGS) entry which is preliminary data.</text>
</comment>
<dbReference type="OrthoDB" id="25394at2"/>
<dbReference type="SMART" id="SM00464">
    <property type="entry name" value="LON"/>
    <property type="match status" value="1"/>
</dbReference>
<dbReference type="InterPro" id="IPR003111">
    <property type="entry name" value="Lon_prtase_N"/>
</dbReference>
<proteinExistence type="predicted"/>
<feature type="domain" description="Lon N-terminal" evidence="1">
    <location>
        <begin position="1"/>
        <end position="194"/>
    </location>
</feature>
<evidence type="ECO:0000313" key="2">
    <source>
        <dbReference type="EMBL" id="OYO14352.1"/>
    </source>
</evidence>
<dbReference type="RefSeq" id="WP_094405205.1">
    <property type="nucleotide sequence ID" value="NZ_NMVO01000012.1"/>
</dbReference>
<protein>
    <submittedName>
        <fullName evidence="2">Peptidase S16</fullName>
    </submittedName>
</protein>
<dbReference type="PROSITE" id="PS51787">
    <property type="entry name" value="LON_N"/>
    <property type="match status" value="1"/>
</dbReference>
<dbReference type="Pfam" id="PF02190">
    <property type="entry name" value="LON_substr_bdg"/>
    <property type="match status" value="1"/>
</dbReference>
<organism evidence="2 3">
    <name type="scientific">Enemella evansiae</name>
    <dbReference type="NCBI Taxonomy" id="2016499"/>
    <lineage>
        <taxon>Bacteria</taxon>
        <taxon>Bacillati</taxon>
        <taxon>Actinomycetota</taxon>
        <taxon>Actinomycetes</taxon>
        <taxon>Propionibacteriales</taxon>
        <taxon>Propionibacteriaceae</taxon>
        <taxon>Enemella</taxon>
    </lineage>
</organism>
<accession>A0A255GFZ0</accession>
<dbReference type="Gene3D" id="2.30.130.40">
    <property type="entry name" value="LON domain-like"/>
    <property type="match status" value="1"/>
</dbReference>